<feature type="region of interest" description="Disordered" evidence="1">
    <location>
        <begin position="27"/>
        <end position="101"/>
    </location>
</feature>
<gene>
    <name evidence="2" type="ORF">EW146_g8310</name>
</gene>
<protein>
    <recommendedName>
        <fullName evidence="4">C2H2-type domain-containing protein</fullName>
    </recommendedName>
</protein>
<evidence type="ECO:0000256" key="1">
    <source>
        <dbReference type="SAM" id="MobiDB-lite"/>
    </source>
</evidence>
<dbReference type="InterPro" id="IPR041078">
    <property type="entry name" value="Plavaka"/>
</dbReference>
<organism evidence="2 3">
    <name type="scientific">Bondarzewia mesenterica</name>
    <dbReference type="NCBI Taxonomy" id="1095465"/>
    <lineage>
        <taxon>Eukaryota</taxon>
        <taxon>Fungi</taxon>
        <taxon>Dikarya</taxon>
        <taxon>Basidiomycota</taxon>
        <taxon>Agaricomycotina</taxon>
        <taxon>Agaricomycetes</taxon>
        <taxon>Russulales</taxon>
        <taxon>Bondarzewiaceae</taxon>
        <taxon>Bondarzewia</taxon>
    </lineage>
</organism>
<evidence type="ECO:0000313" key="3">
    <source>
        <dbReference type="Proteomes" id="UP000310158"/>
    </source>
</evidence>
<keyword evidence="3" id="KW-1185">Reference proteome</keyword>
<feature type="compositionally biased region" description="Pro residues" evidence="1">
    <location>
        <begin position="34"/>
        <end position="46"/>
    </location>
</feature>
<reference evidence="2 3" key="1">
    <citation type="submission" date="2019-02" db="EMBL/GenBank/DDBJ databases">
        <title>Genome sequencing of the rare red list fungi Bondarzewia mesenterica.</title>
        <authorList>
            <person name="Buettner E."/>
            <person name="Kellner H."/>
        </authorList>
    </citation>
    <scope>NUCLEOTIDE SEQUENCE [LARGE SCALE GENOMIC DNA]</scope>
    <source>
        <strain evidence="2 3">DSM 108281</strain>
    </source>
</reference>
<dbReference type="Proteomes" id="UP000310158">
    <property type="component" value="Unassembled WGS sequence"/>
</dbReference>
<accession>A0A4V3XDQ7</accession>
<dbReference type="AlphaFoldDB" id="A0A4V3XDQ7"/>
<proteinExistence type="predicted"/>
<dbReference type="OrthoDB" id="3199698at2759"/>
<name>A0A4V3XDQ7_9AGAM</name>
<evidence type="ECO:0000313" key="2">
    <source>
        <dbReference type="EMBL" id="THH10643.1"/>
    </source>
</evidence>
<sequence>MTPRCQRGFVSLGGLRQHRSAAHPFLTHGQVHNSPPPAVPSPPPSPLQDDYQAFVEDAPDDGEPYAPAQPQSCKIHHPILDGTPVDEDGKDLPPNAPPPPYRDAADATTWTPFDNRTQFELADFLFRQDQMPATRIDTLLNLWASSQDEGEQPPFSSHTHVHSVIDSIGHGDVKWESFTVRYTGEVLEGDVPPWMLGNYNVWFRNPRDLIRNQLANPDFKGEIDYAALQAFDENSERVWTDFMTGNWAWRQSNKIGEDLRTHEAMFVPVILGSDKTTVSVATGQNEYYPLYISNGNIHSTVRRAHRNAVSLVGFLAILKKYSNDAGFHIFRRQLYHLSLATILKPLRHGMTSPEITRCSDGHLRRVIYGLGPYIADYPEQVMLACIVSGWCPRCRAIPDDLDGGGDLRSHDHTRQLMESFNAKTLWDTYGVIDNVLPFTANFPRADIHELISFDILHQIIKGTFKDHLVTIAAAPSFPGLRRFPEGRGFKQWTEDDSKALMKVFLPAIVGHVPPQMVCAISTFMDFCYLVRRSVLNETTLQFGAPNGLCSSITESKHIKAVKEPWRRSNHFNALGQMLLTNQRLDKLAAICEDFKACSMLNGPCLSTATEAVIVEPIIVPPLNEDAGAVDGPKVQATVVLA</sequence>
<dbReference type="EMBL" id="SGPL01000559">
    <property type="protein sequence ID" value="THH10643.1"/>
    <property type="molecule type" value="Genomic_DNA"/>
</dbReference>
<dbReference type="Pfam" id="PF18759">
    <property type="entry name" value="Plavaka"/>
    <property type="match status" value="1"/>
</dbReference>
<comment type="caution">
    <text evidence="2">The sequence shown here is derived from an EMBL/GenBank/DDBJ whole genome shotgun (WGS) entry which is preliminary data.</text>
</comment>
<evidence type="ECO:0008006" key="4">
    <source>
        <dbReference type="Google" id="ProtNLM"/>
    </source>
</evidence>